<dbReference type="RefSeq" id="WP_200085161.1">
    <property type="nucleotide sequence ID" value="NZ_CP054706.1"/>
</dbReference>
<keyword evidence="5" id="KW-1185">Reference proteome</keyword>
<organism evidence="4 5">
    <name type="scientific">Salicibibacter cibi</name>
    <dbReference type="NCBI Taxonomy" id="2743001"/>
    <lineage>
        <taxon>Bacteria</taxon>
        <taxon>Bacillati</taxon>
        <taxon>Bacillota</taxon>
        <taxon>Bacilli</taxon>
        <taxon>Bacillales</taxon>
        <taxon>Bacillaceae</taxon>
        <taxon>Salicibibacter</taxon>
    </lineage>
</organism>
<dbReference type="PIRSF" id="PIRSF007487">
    <property type="entry name" value="Competence-induced_CoiA_bac"/>
    <property type="match status" value="1"/>
</dbReference>
<dbReference type="Proteomes" id="UP000595349">
    <property type="component" value="Chromosome"/>
</dbReference>
<dbReference type="Pfam" id="PF25166">
    <property type="entry name" value="CoiA_C"/>
    <property type="match status" value="1"/>
</dbReference>
<evidence type="ECO:0000259" key="2">
    <source>
        <dbReference type="Pfam" id="PF25164"/>
    </source>
</evidence>
<dbReference type="InterPro" id="IPR010330">
    <property type="entry name" value="CoiA_nuc"/>
</dbReference>
<reference evidence="4 5" key="1">
    <citation type="submission" date="2020-06" db="EMBL/GenBank/DDBJ databases">
        <title>Genomic analysis of Salicibibacter sp. NKC21-4.</title>
        <authorList>
            <person name="Oh Y.J."/>
        </authorList>
    </citation>
    <scope>NUCLEOTIDE SEQUENCE [LARGE SCALE GENOMIC DNA]</scope>
    <source>
        <strain evidence="4 5">NKC21-4</strain>
    </source>
</reference>
<feature type="domain" description="Competence protein CoiA C-terminal" evidence="3">
    <location>
        <begin position="234"/>
        <end position="371"/>
    </location>
</feature>
<feature type="domain" description="Competence protein CoiA-like N-terminal" evidence="2">
    <location>
        <begin position="21"/>
        <end position="60"/>
    </location>
</feature>
<dbReference type="InterPro" id="IPR057252">
    <property type="entry name" value="CoiA_C"/>
</dbReference>
<gene>
    <name evidence="4" type="ORF">HUG20_13420</name>
</gene>
<evidence type="ECO:0008006" key="6">
    <source>
        <dbReference type="Google" id="ProtNLM"/>
    </source>
</evidence>
<sequence>MFTATSSSGRTVSLLSDADRAHIESNTEWYCPICKECLQLKKGKKRRTHFAHHPNTVCPSSNPESERHLEGKALLFQWLKAQGADVRLEAFLPESNQRADLLVKNKNETIALEYQCSTVDRELIRRRTTLYQSIGVQVIWVMPFDHLRRKENVVYLKEWQWEAAYFGDAPEAPDIDLPRMPSLFYFQPPSILWTAHINAYLSPKKAHARFIAHRLPQSTLERVRTSVVVPDNVQRSALLTYKKEARYGKRPPSTPFSTFVQTQLLREKIPLHLHPAEAGWFLPWQTWVSESPVLWQSWLFLQILSHFKRQTFVSSQSLEREKQLLSSYLRIPIARVQLLITAYFRFLTRLRVLMCHADDTFTLVQTPRLPQSADEGFAMDQRYASLTRPTNDSVALSGSFPVL</sequence>
<dbReference type="Pfam" id="PF06054">
    <property type="entry name" value="CoiA_nuc"/>
    <property type="match status" value="1"/>
</dbReference>
<dbReference type="KEGG" id="scib:HUG20_13420"/>
<accession>A0A7T7CG51</accession>
<dbReference type="Pfam" id="PF25164">
    <property type="entry name" value="CoiA_N"/>
    <property type="match status" value="1"/>
</dbReference>
<evidence type="ECO:0000313" key="4">
    <source>
        <dbReference type="EMBL" id="QQK80794.1"/>
    </source>
</evidence>
<dbReference type="InterPro" id="IPR057253">
    <property type="entry name" value="CoiA-like_N"/>
</dbReference>
<dbReference type="InterPro" id="IPR021176">
    <property type="entry name" value="Competence-induced_CoiA"/>
</dbReference>
<dbReference type="AlphaFoldDB" id="A0A7T7CG51"/>
<evidence type="ECO:0000259" key="1">
    <source>
        <dbReference type="Pfam" id="PF06054"/>
    </source>
</evidence>
<name>A0A7T7CG51_9BACI</name>
<proteinExistence type="predicted"/>
<evidence type="ECO:0000259" key="3">
    <source>
        <dbReference type="Pfam" id="PF25166"/>
    </source>
</evidence>
<dbReference type="EMBL" id="CP054706">
    <property type="protein sequence ID" value="QQK80794.1"/>
    <property type="molecule type" value="Genomic_DNA"/>
</dbReference>
<protein>
    <recommendedName>
        <fullName evidence="6">Competence protein CoiA</fullName>
    </recommendedName>
</protein>
<feature type="domain" description="Competence protein CoiA nuclease-like" evidence="1">
    <location>
        <begin position="64"/>
        <end position="222"/>
    </location>
</feature>
<evidence type="ECO:0000313" key="5">
    <source>
        <dbReference type="Proteomes" id="UP000595349"/>
    </source>
</evidence>